<dbReference type="GO" id="GO:0000981">
    <property type="term" value="F:DNA-binding transcription factor activity, RNA polymerase II-specific"/>
    <property type="evidence" value="ECO:0007669"/>
    <property type="project" value="TreeGrafter"/>
</dbReference>
<dbReference type="Proteomes" id="UP000053766">
    <property type="component" value="Unassembled WGS sequence"/>
</dbReference>
<evidence type="ECO:0000256" key="7">
    <source>
        <dbReference type="RuleBase" id="RU003796"/>
    </source>
</evidence>
<dbReference type="STRING" id="29172.A0A0D8XWH4"/>
<dbReference type="SUPFAM" id="SSF144074">
    <property type="entry name" value="E2F-DP heterodimerization region"/>
    <property type="match status" value="1"/>
</dbReference>
<evidence type="ECO:0000256" key="3">
    <source>
        <dbReference type="ARBA" id="ARBA00023015"/>
    </source>
</evidence>
<dbReference type="SUPFAM" id="SSF46785">
    <property type="entry name" value="Winged helix' DNA-binding domain"/>
    <property type="match status" value="1"/>
</dbReference>
<dbReference type="InterPro" id="IPR015633">
    <property type="entry name" value="E2F"/>
</dbReference>
<dbReference type="InterPro" id="IPR036390">
    <property type="entry name" value="WH_DNA-bd_sf"/>
</dbReference>
<dbReference type="GO" id="GO:0046983">
    <property type="term" value="F:protein dimerization activity"/>
    <property type="evidence" value="ECO:0007669"/>
    <property type="project" value="InterPro"/>
</dbReference>
<keyword evidence="6 7" id="KW-0539">Nucleus</keyword>
<evidence type="ECO:0000256" key="9">
    <source>
        <dbReference type="SAM" id="Phobius"/>
    </source>
</evidence>
<feature type="region of interest" description="Disordered" evidence="8">
    <location>
        <begin position="525"/>
        <end position="547"/>
    </location>
</feature>
<feature type="transmembrane region" description="Helical" evidence="9">
    <location>
        <begin position="83"/>
        <end position="109"/>
    </location>
</feature>
<keyword evidence="3 7" id="KW-0805">Transcription regulation</keyword>
<dbReference type="SMART" id="SM01372">
    <property type="entry name" value="E2F_TDP"/>
    <property type="match status" value="1"/>
</dbReference>
<comment type="similarity">
    <text evidence="2 7">Belongs to the E2F/DP family.</text>
</comment>
<dbReference type="Gene3D" id="6.10.250.540">
    <property type="match status" value="1"/>
</dbReference>
<keyword evidence="5 7" id="KW-0804">Transcription</keyword>
<proteinExistence type="inferred from homology"/>
<evidence type="ECO:0000256" key="2">
    <source>
        <dbReference type="ARBA" id="ARBA00010940"/>
    </source>
</evidence>
<organism evidence="11 12">
    <name type="scientific">Dictyocaulus viviparus</name>
    <name type="common">Bovine lungworm</name>
    <dbReference type="NCBI Taxonomy" id="29172"/>
    <lineage>
        <taxon>Eukaryota</taxon>
        <taxon>Metazoa</taxon>
        <taxon>Ecdysozoa</taxon>
        <taxon>Nematoda</taxon>
        <taxon>Chromadorea</taxon>
        <taxon>Rhabditida</taxon>
        <taxon>Rhabditina</taxon>
        <taxon>Rhabditomorpha</taxon>
        <taxon>Strongyloidea</taxon>
        <taxon>Metastrongylidae</taxon>
        <taxon>Dictyocaulus</taxon>
    </lineage>
</organism>
<dbReference type="InterPro" id="IPR036388">
    <property type="entry name" value="WH-like_DNA-bd_sf"/>
</dbReference>
<keyword evidence="9" id="KW-0812">Transmembrane</keyword>
<dbReference type="Pfam" id="PF16421">
    <property type="entry name" value="E2F_CC-MB"/>
    <property type="match status" value="1"/>
</dbReference>
<dbReference type="GO" id="GO:0090575">
    <property type="term" value="C:RNA polymerase II transcription regulator complex"/>
    <property type="evidence" value="ECO:0007669"/>
    <property type="project" value="TreeGrafter"/>
</dbReference>
<evidence type="ECO:0000259" key="10">
    <source>
        <dbReference type="SMART" id="SM01372"/>
    </source>
</evidence>
<keyword evidence="4 7" id="KW-0238">DNA-binding</keyword>
<dbReference type="Pfam" id="PF02319">
    <property type="entry name" value="WHD_E2F_TDP"/>
    <property type="match status" value="1"/>
</dbReference>
<accession>A0A0D8XWH4</accession>
<evidence type="ECO:0000256" key="6">
    <source>
        <dbReference type="ARBA" id="ARBA00023242"/>
    </source>
</evidence>
<comment type="subcellular location">
    <subcellularLocation>
        <location evidence="1 7">Nucleus</location>
    </subcellularLocation>
</comment>
<dbReference type="InterPro" id="IPR032198">
    <property type="entry name" value="E2F_CC-MB"/>
</dbReference>
<dbReference type="PANTHER" id="PTHR12081:SF18">
    <property type="entry name" value="TRANSCRIPTION FACTOR E2F2-RELATED"/>
    <property type="match status" value="1"/>
</dbReference>
<keyword evidence="9" id="KW-1133">Transmembrane helix</keyword>
<keyword evidence="9" id="KW-0472">Membrane</keyword>
<evidence type="ECO:0000256" key="1">
    <source>
        <dbReference type="ARBA" id="ARBA00004123"/>
    </source>
</evidence>
<evidence type="ECO:0000256" key="4">
    <source>
        <dbReference type="ARBA" id="ARBA00023125"/>
    </source>
</evidence>
<dbReference type="InterPro" id="IPR037241">
    <property type="entry name" value="E2F-DP_heterodim"/>
</dbReference>
<reference evidence="11 12" key="1">
    <citation type="submission" date="2013-11" db="EMBL/GenBank/DDBJ databases">
        <title>Draft genome of the bovine lungworm Dictyocaulus viviparus.</title>
        <authorList>
            <person name="Mitreva M."/>
        </authorList>
    </citation>
    <scope>NUCLEOTIDE SEQUENCE [LARGE SCALE GENOMIC DNA]</scope>
    <source>
        <strain evidence="11 12">HannoverDv2000</strain>
    </source>
</reference>
<evidence type="ECO:0000313" key="11">
    <source>
        <dbReference type="EMBL" id="KJH48998.1"/>
    </source>
</evidence>
<gene>
    <name evidence="11" type="ORF">DICVIV_04897</name>
</gene>
<reference evidence="12" key="2">
    <citation type="journal article" date="2016" name="Sci. Rep.">
        <title>Dictyocaulus viviparus genome, variome and transcriptome elucidate lungworm biology and support future intervention.</title>
        <authorList>
            <person name="McNulty S.N."/>
            <person name="Strube C."/>
            <person name="Rosa B.A."/>
            <person name="Martin J.C."/>
            <person name="Tyagi R."/>
            <person name="Choi Y.J."/>
            <person name="Wang Q."/>
            <person name="Hallsworth Pepin K."/>
            <person name="Zhang X."/>
            <person name="Ozersky P."/>
            <person name="Wilson R.K."/>
            <person name="Sternberg P.W."/>
            <person name="Gasser R.B."/>
            <person name="Mitreva M."/>
        </authorList>
    </citation>
    <scope>NUCLEOTIDE SEQUENCE [LARGE SCALE GENOMIC DNA]</scope>
    <source>
        <strain evidence="12">HannoverDv2000</strain>
    </source>
</reference>
<dbReference type="OrthoDB" id="1743261at2759"/>
<feature type="domain" description="E2F/DP family winged-helix DNA-binding" evidence="10">
    <location>
        <begin position="246"/>
        <end position="309"/>
    </location>
</feature>
<protein>
    <submittedName>
        <fullName evidence="11">Transcription factor E2F/dimerization partner</fullName>
    </submittedName>
</protein>
<dbReference type="GO" id="GO:0000978">
    <property type="term" value="F:RNA polymerase II cis-regulatory region sequence-specific DNA binding"/>
    <property type="evidence" value="ECO:0007669"/>
    <property type="project" value="InterPro"/>
</dbReference>
<dbReference type="InterPro" id="IPR003316">
    <property type="entry name" value="E2F_WHTH_DNA-bd_dom"/>
</dbReference>
<dbReference type="FunFam" id="1.10.10.10:FF:000458">
    <property type="entry name" value="E2F-like (Mammalian transcription factor)"/>
    <property type="match status" value="1"/>
</dbReference>
<keyword evidence="12" id="KW-1185">Reference proteome</keyword>
<dbReference type="PANTHER" id="PTHR12081">
    <property type="entry name" value="TRANSCRIPTION FACTOR E2F"/>
    <property type="match status" value="1"/>
</dbReference>
<name>A0A0D8XWH4_DICVI</name>
<evidence type="ECO:0000313" key="12">
    <source>
        <dbReference type="Proteomes" id="UP000053766"/>
    </source>
</evidence>
<feature type="compositionally biased region" description="Polar residues" evidence="8">
    <location>
        <begin position="525"/>
        <end position="535"/>
    </location>
</feature>
<dbReference type="EMBL" id="KN716249">
    <property type="protein sequence ID" value="KJH48998.1"/>
    <property type="molecule type" value="Genomic_DNA"/>
</dbReference>
<sequence length="566" mass="63051">MECCARYREALHLVEEENKVYSITPSTYNANQCQNTAKVRRKLNLNESVDSMPPKALVSKQDSTSISTTIAVQNSSNELIKYVLLRFLGLVVIISPLHMMYISLILMVYDKSNSLHHYATLESRGKASQIPTLLPVQMALFRVPESPADISIIDDFPTLHSVIKDLREDVNKVKEEIVKYIEPSLSPTPWKARVLKPVAENAHARRVLRTGSGSSGDSWRSTLKEIPLGRRRRSDMRVINNHVATRMDNSLLVTTKKFIELRKEDNTVNLNEAAVVLNVPKRRLYDITNVLEGVDLVEKVGKNSIRWKTDDGDSSELSALKSQCKSLSAQESELDALLIDLTSAVNLMKEDPTDKPYGYIHLKDIRSVNAFHDQTLIVLKSHPEAQCVIEVTDPTKTHKFQMKMKSEDCSPLGAYICHSDANTVSSIEDFLSSAESSSNVVSARHKSEPTSSTHINDQMVFETNNKVDSSTMDGNTDIVLPKADLRHDSLSDLITPDKVMFQGSGAFPSPLKMLLDPYAQFPNSGEADSSNTLLTPDTADPDPYNFPSSGLSLNDLFSASDWELPQ</sequence>
<evidence type="ECO:0000256" key="5">
    <source>
        <dbReference type="ARBA" id="ARBA00023163"/>
    </source>
</evidence>
<dbReference type="Gene3D" id="1.10.10.10">
    <property type="entry name" value="Winged helix-like DNA-binding domain superfamily/Winged helix DNA-binding domain"/>
    <property type="match status" value="1"/>
</dbReference>
<dbReference type="AlphaFoldDB" id="A0A0D8XWH4"/>
<evidence type="ECO:0000256" key="8">
    <source>
        <dbReference type="SAM" id="MobiDB-lite"/>
    </source>
</evidence>